<reference evidence="3" key="1">
    <citation type="submission" date="2013-06" db="EMBL/GenBank/DDBJ databases">
        <authorList>
            <person name="Zhao Q."/>
        </authorList>
    </citation>
    <scope>NUCLEOTIDE SEQUENCE</scope>
    <source>
        <strain evidence="3">cv. W1943</strain>
    </source>
</reference>
<feature type="region of interest" description="Disordered" evidence="1">
    <location>
        <begin position="42"/>
        <end position="68"/>
    </location>
</feature>
<evidence type="ECO:0000313" key="3">
    <source>
        <dbReference type="Proteomes" id="UP000008022"/>
    </source>
</evidence>
<evidence type="ECO:0000256" key="1">
    <source>
        <dbReference type="SAM" id="MobiDB-lite"/>
    </source>
</evidence>
<evidence type="ECO:0000313" key="2">
    <source>
        <dbReference type="EnsemblPlants" id="ORUFI02G09520.1"/>
    </source>
</evidence>
<protein>
    <submittedName>
        <fullName evidence="2">Uncharacterized protein</fullName>
    </submittedName>
</protein>
<reference evidence="2" key="2">
    <citation type="submission" date="2015-06" db="UniProtKB">
        <authorList>
            <consortium name="EnsemblPlants"/>
        </authorList>
    </citation>
    <scope>IDENTIFICATION</scope>
</reference>
<name>A0A0E0NC10_ORYRU</name>
<dbReference type="HOGENOM" id="CLU_2798441_0_0_1"/>
<proteinExistence type="predicted"/>
<dbReference type="AlphaFoldDB" id="A0A0E0NC10"/>
<organism evidence="2 3">
    <name type="scientific">Oryza rufipogon</name>
    <name type="common">Brownbeard rice</name>
    <name type="synonym">Asian wild rice</name>
    <dbReference type="NCBI Taxonomy" id="4529"/>
    <lineage>
        <taxon>Eukaryota</taxon>
        <taxon>Viridiplantae</taxon>
        <taxon>Streptophyta</taxon>
        <taxon>Embryophyta</taxon>
        <taxon>Tracheophyta</taxon>
        <taxon>Spermatophyta</taxon>
        <taxon>Magnoliopsida</taxon>
        <taxon>Liliopsida</taxon>
        <taxon>Poales</taxon>
        <taxon>Poaceae</taxon>
        <taxon>BOP clade</taxon>
        <taxon>Oryzoideae</taxon>
        <taxon>Oryzeae</taxon>
        <taxon>Oryzinae</taxon>
        <taxon>Oryza</taxon>
    </lineage>
</organism>
<keyword evidence="3" id="KW-1185">Reference proteome</keyword>
<dbReference type="EnsemblPlants" id="ORUFI02G09520.1">
    <property type="protein sequence ID" value="ORUFI02G09520.1"/>
    <property type="gene ID" value="ORUFI02G09520"/>
</dbReference>
<dbReference type="Gramene" id="ORUFI02G09520.1">
    <property type="protein sequence ID" value="ORUFI02G09520.1"/>
    <property type="gene ID" value="ORUFI02G09520"/>
</dbReference>
<accession>A0A0E0NC10</accession>
<feature type="compositionally biased region" description="Low complexity" evidence="1">
    <location>
        <begin position="56"/>
        <end position="68"/>
    </location>
</feature>
<dbReference type="Proteomes" id="UP000008022">
    <property type="component" value="Unassembled WGS sequence"/>
</dbReference>
<sequence>MDLQVMSGGGKPSPAFAGPTTMGVVVPSHPLRVFAGRKPSLDSFESLTDGGSGFPSLLSLETSLTSPH</sequence>